<accession>A0ABT3FIV8</accession>
<evidence type="ECO:0008006" key="3">
    <source>
        <dbReference type="Google" id="ProtNLM"/>
    </source>
</evidence>
<organism evidence="1 2">
    <name type="scientific">Luteolibacter flavescens</name>
    <dbReference type="NCBI Taxonomy" id="1859460"/>
    <lineage>
        <taxon>Bacteria</taxon>
        <taxon>Pseudomonadati</taxon>
        <taxon>Verrucomicrobiota</taxon>
        <taxon>Verrucomicrobiia</taxon>
        <taxon>Verrucomicrobiales</taxon>
        <taxon>Verrucomicrobiaceae</taxon>
        <taxon>Luteolibacter</taxon>
    </lineage>
</organism>
<dbReference type="Proteomes" id="UP001207930">
    <property type="component" value="Unassembled WGS sequence"/>
</dbReference>
<keyword evidence="2" id="KW-1185">Reference proteome</keyword>
<proteinExistence type="predicted"/>
<dbReference type="RefSeq" id="WP_264499435.1">
    <property type="nucleotide sequence ID" value="NZ_JAPDDS010000001.1"/>
</dbReference>
<dbReference type="EMBL" id="JAPDDS010000001">
    <property type="protein sequence ID" value="MCW1883475.1"/>
    <property type="molecule type" value="Genomic_DNA"/>
</dbReference>
<name>A0ABT3FIV8_9BACT</name>
<comment type="caution">
    <text evidence="1">The sequence shown here is derived from an EMBL/GenBank/DDBJ whole genome shotgun (WGS) entry which is preliminary data.</text>
</comment>
<sequence length="833" mass="87555">MKVGFVLDISPVISSAPRLLTMMKMITSLWRLSLCLLASLGMAKADPISVGQVLGFTPGIHGAVELVFPSEVGKYYQIQISADMATWDNEGYSVKGTGGQVSVLARTRSLPSAFFRLRDDGNPANTAPVGLPGSDASVTAENALAALLAMDPSQAGALRDALDLQSRNDNASLRGLRNLIQLADGNLQTDVIMIGDSFNLGLFNGLEKLTIPRGSYRCGQVTDGGDSGVTMVGDDYIRSPDGKYWAITSGGNMTCGYLQTGKDGPADTAHVTLFPGTGMAQIQYRHGATTDWTNLGVPINTSAITTVQISNLALPAFRPDYRLRLVASGGVVNGWLGMSHQGPGLRIMNFSLNGQDIGQTASVSQAIWQEMIKGYSADLVMSTFADHRFTSIAGAYPKGTASWVDGGPINNLRTWSRVANGLIDWLVVGAHPVDPALSDAPDEIIDPLFNALGIGNRTDARVKDGAEVARAWALRKGEGFFDSYSLFPSYEEAVSAGLYASWSPQVTGISRSGNVVSVTFASAHQIAVGESRNATISGISGSTGTNPNGRWMMTAISPTVLRFTVTGANGTYGGVPVVVIEDGVHLSATGKLFNSNAVIEQTNLGRYFGATAIRVGDMLLSATRLYQAAPALAVYNYNDGNVPSMGNIKANQFRATLGNDESEGIGFRSTGSSIGHFFTWSGPGGENVTQQFYGATLRPGVTTMPGGVPASMLGDSTRRYGGVTTAGLAVSVQTRTGGFTLGATDHTIICTGTGGWTITLPLSFSGNDLAPAGRQYVILNKTSGRITLATSSNGTAFQRIDDATTLSIPAGESAQVISTGTLTSANYANWVTW</sequence>
<protein>
    <recommendedName>
        <fullName evidence="3">Tail fiber protein</fullName>
    </recommendedName>
</protein>
<evidence type="ECO:0000313" key="2">
    <source>
        <dbReference type="Proteomes" id="UP001207930"/>
    </source>
</evidence>
<evidence type="ECO:0000313" key="1">
    <source>
        <dbReference type="EMBL" id="MCW1883475.1"/>
    </source>
</evidence>
<reference evidence="1 2" key="1">
    <citation type="submission" date="2022-10" db="EMBL/GenBank/DDBJ databases">
        <title>Luteolibacter flavescens strain MCCC 1K03193, whole genome shotgun sequencing project.</title>
        <authorList>
            <person name="Zhao G."/>
            <person name="Shen L."/>
        </authorList>
    </citation>
    <scope>NUCLEOTIDE SEQUENCE [LARGE SCALE GENOMIC DNA]</scope>
    <source>
        <strain evidence="1 2">MCCC 1K03193</strain>
    </source>
</reference>
<gene>
    <name evidence="1" type="ORF">OKA04_01960</name>
</gene>